<accession>A0A8J4UX01</accession>
<sequence>MTTTTDLFYSVWRNRQIRDCIRNNVWRDRVINVTIEYLNDNHRYLSLFAYNDKVEYNIIIRFDIINRDDAIKYTNSKHTGLIDSIHIVTDFPPIVNSDDNVHKVDTEQLSKDSISYFHQGLRILSFPDHLPIGKDTKKLPDSITELHIDSGLYHNANGPFIDMILSELPPQLKKLYLSSDFDINVPTCTLPDTLDVFEYTTTSENFKPFVVPPNKRFQGCLLQVNCDQDLEWVAQHPWVHRIKFGLSYFNSTYVLPSHITHIELHGGKLERGILPVSLTKLNIHFCRPLEAGVLPPGLLDLELHYYDHQLEQGHLPDSLTKLVIRDYDKPLKPHVFGNQLKSLTLVTFNQEIQAQSLPHSLEYLNLPAFTGSFEHVGPLDNLNGLNVNHLHGSVATLLQNVTNIDITTRDIPNKVYLKDTAIQDLYVFYKSLRRYDLNTGFFPSAVQNIEVKGFDINMKGVIPESCISLKSDQTNLNTKLLPSSINTVKN</sequence>
<evidence type="ECO:0000313" key="2">
    <source>
        <dbReference type="EMBL" id="KAF2070320.1"/>
    </source>
</evidence>
<reference evidence="2" key="1">
    <citation type="submission" date="2020-01" db="EMBL/GenBank/DDBJ databases">
        <title>Development of genomics and gene disruption for Polysphondylium violaceum indicates a role for the polyketide synthase stlB in stalk morphogenesis.</title>
        <authorList>
            <person name="Narita B."/>
            <person name="Kawabe Y."/>
            <person name="Kin K."/>
            <person name="Saito T."/>
            <person name="Gibbs R."/>
            <person name="Kuspa A."/>
            <person name="Muzny D."/>
            <person name="Queller D."/>
            <person name="Richards S."/>
            <person name="Strassman J."/>
            <person name="Sucgang R."/>
            <person name="Worley K."/>
            <person name="Schaap P."/>
        </authorList>
    </citation>
    <scope>NUCLEOTIDE SEQUENCE</scope>
    <source>
        <strain evidence="2">QSvi11</strain>
    </source>
</reference>
<dbReference type="PANTHER" id="PTHR32134">
    <property type="entry name" value="FNIP REPEAT-CONTAINING PROTEIN"/>
    <property type="match status" value="1"/>
</dbReference>
<dbReference type="InterPro" id="IPR051251">
    <property type="entry name" value="STK_FNIP-Repeat"/>
</dbReference>
<evidence type="ECO:0000313" key="3">
    <source>
        <dbReference type="Proteomes" id="UP000695562"/>
    </source>
</evidence>
<keyword evidence="3" id="KW-1185">Reference proteome</keyword>
<gene>
    <name evidence="2" type="ORF">CYY_008357</name>
</gene>
<dbReference type="OrthoDB" id="444581at2759"/>
<comment type="caution">
    <text evidence="2">The sequence shown here is derived from an EMBL/GenBank/DDBJ whole genome shotgun (WGS) entry which is preliminary data.</text>
</comment>
<name>A0A8J4UX01_9MYCE</name>
<dbReference type="PANTHER" id="PTHR32134:SF92">
    <property type="entry name" value="FNIP REPEAT-CONTAINING PROTEIN"/>
    <property type="match status" value="1"/>
</dbReference>
<keyword evidence="1" id="KW-0677">Repeat</keyword>
<dbReference type="InterPro" id="IPR008615">
    <property type="entry name" value="FNIP"/>
</dbReference>
<dbReference type="Pfam" id="PF05725">
    <property type="entry name" value="FNIP"/>
    <property type="match status" value="2"/>
</dbReference>
<proteinExistence type="predicted"/>
<dbReference type="AlphaFoldDB" id="A0A8J4UX01"/>
<dbReference type="EMBL" id="AJWJ01000508">
    <property type="protein sequence ID" value="KAF2070320.1"/>
    <property type="molecule type" value="Genomic_DNA"/>
</dbReference>
<organism evidence="2 3">
    <name type="scientific">Polysphondylium violaceum</name>
    <dbReference type="NCBI Taxonomy" id="133409"/>
    <lineage>
        <taxon>Eukaryota</taxon>
        <taxon>Amoebozoa</taxon>
        <taxon>Evosea</taxon>
        <taxon>Eumycetozoa</taxon>
        <taxon>Dictyostelia</taxon>
        <taxon>Dictyosteliales</taxon>
        <taxon>Dictyosteliaceae</taxon>
        <taxon>Polysphondylium</taxon>
    </lineage>
</organism>
<evidence type="ECO:0000256" key="1">
    <source>
        <dbReference type="ARBA" id="ARBA00022737"/>
    </source>
</evidence>
<protein>
    <recommendedName>
        <fullName evidence="4">FNIP repeat-containing protein</fullName>
    </recommendedName>
</protein>
<dbReference type="Proteomes" id="UP000695562">
    <property type="component" value="Unassembled WGS sequence"/>
</dbReference>
<evidence type="ECO:0008006" key="4">
    <source>
        <dbReference type="Google" id="ProtNLM"/>
    </source>
</evidence>